<dbReference type="Proteomes" id="UP001168972">
    <property type="component" value="Unassembled WGS sequence"/>
</dbReference>
<accession>A0AA39KPX6</accession>
<gene>
    <name evidence="2" type="ORF">PV327_011700</name>
</gene>
<keyword evidence="3" id="KW-1185">Reference proteome</keyword>
<feature type="region of interest" description="Disordered" evidence="1">
    <location>
        <begin position="1"/>
        <end position="20"/>
    </location>
</feature>
<proteinExistence type="predicted"/>
<sequence length="60" mass="6610">ENIEYNMECGAKSSSSDIEGSIDDFHTRIEGNNKETRDGGQNGEMIEAVWTKTNNTQISG</sequence>
<protein>
    <submittedName>
        <fullName evidence="2">Uncharacterized protein</fullName>
    </submittedName>
</protein>
<reference evidence="2" key="2">
    <citation type="submission" date="2023-03" db="EMBL/GenBank/DDBJ databases">
        <authorList>
            <person name="Inwood S.N."/>
            <person name="Skelly J.G."/>
            <person name="Guhlin J."/>
            <person name="Harrop T.W.R."/>
            <person name="Goldson S.G."/>
            <person name="Dearden P.K."/>
        </authorList>
    </citation>
    <scope>NUCLEOTIDE SEQUENCE</scope>
    <source>
        <strain evidence="2">Lincoln</strain>
        <tissue evidence="2">Whole body</tissue>
    </source>
</reference>
<name>A0AA39KPX6_MICHY</name>
<comment type="caution">
    <text evidence="2">The sequence shown here is derived from an EMBL/GenBank/DDBJ whole genome shotgun (WGS) entry which is preliminary data.</text>
</comment>
<organism evidence="2 3">
    <name type="scientific">Microctonus hyperodae</name>
    <name type="common">Parasitoid wasp</name>
    <dbReference type="NCBI Taxonomy" id="165561"/>
    <lineage>
        <taxon>Eukaryota</taxon>
        <taxon>Metazoa</taxon>
        <taxon>Ecdysozoa</taxon>
        <taxon>Arthropoda</taxon>
        <taxon>Hexapoda</taxon>
        <taxon>Insecta</taxon>
        <taxon>Pterygota</taxon>
        <taxon>Neoptera</taxon>
        <taxon>Endopterygota</taxon>
        <taxon>Hymenoptera</taxon>
        <taxon>Apocrita</taxon>
        <taxon>Ichneumonoidea</taxon>
        <taxon>Braconidae</taxon>
        <taxon>Euphorinae</taxon>
        <taxon>Microctonus</taxon>
    </lineage>
</organism>
<evidence type="ECO:0000313" key="3">
    <source>
        <dbReference type="Proteomes" id="UP001168972"/>
    </source>
</evidence>
<dbReference type="AlphaFoldDB" id="A0AA39KPX6"/>
<evidence type="ECO:0000313" key="2">
    <source>
        <dbReference type="EMBL" id="KAK0169226.1"/>
    </source>
</evidence>
<reference evidence="2" key="1">
    <citation type="journal article" date="2023" name="bioRxiv">
        <title>Scaffold-level genome assemblies of two parasitoid biocontrol wasps reveal the parthenogenesis mechanism and an associated novel virus.</title>
        <authorList>
            <person name="Inwood S."/>
            <person name="Skelly J."/>
            <person name="Guhlin J."/>
            <person name="Harrop T."/>
            <person name="Goldson S."/>
            <person name="Dearden P."/>
        </authorList>
    </citation>
    <scope>NUCLEOTIDE SEQUENCE</scope>
    <source>
        <strain evidence="2">Lincoln</strain>
        <tissue evidence="2">Whole body</tissue>
    </source>
</reference>
<feature type="non-terminal residue" evidence="2">
    <location>
        <position position="1"/>
    </location>
</feature>
<evidence type="ECO:0000256" key="1">
    <source>
        <dbReference type="SAM" id="MobiDB-lite"/>
    </source>
</evidence>
<dbReference type="EMBL" id="JAQQBR010001639">
    <property type="protein sequence ID" value="KAK0169226.1"/>
    <property type="molecule type" value="Genomic_DNA"/>
</dbReference>